<proteinExistence type="predicted"/>
<dbReference type="Gramene" id="scaffold_704054.1">
    <property type="protein sequence ID" value="scaffold_704054.1"/>
    <property type="gene ID" value="scaffold_704054.1"/>
</dbReference>
<dbReference type="Proteomes" id="UP000008694">
    <property type="component" value="Unassembled WGS sequence"/>
</dbReference>
<reference evidence="2" key="1">
    <citation type="journal article" date="2011" name="Nat. Genet.">
        <title>The Arabidopsis lyrata genome sequence and the basis of rapid genome size change.</title>
        <authorList>
            <person name="Hu T.T."/>
            <person name="Pattyn P."/>
            <person name="Bakker E.G."/>
            <person name="Cao J."/>
            <person name="Cheng J.-F."/>
            <person name="Clark R.M."/>
            <person name="Fahlgren N."/>
            <person name="Fawcett J.A."/>
            <person name="Grimwood J."/>
            <person name="Gundlach H."/>
            <person name="Haberer G."/>
            <person name="Hollister J.D."/>
            <person name="Ossowski S."/>
            <person name="Ottilar R.P."/>
            <person name="Salamov A.A."/>
            <person name="Schneeberger K."/>
            <person name="Spannagl M."/>
            <person name="Wang X."/>
            <person name="Yang L."/>
            <person name="Nasrallah M.E."/>
            <person name="Bergelson J."/>
            <person name="Carrington J.C."/>
            <person name="Gaut B.S."/>
            <person name="Schmutz J."/>
            <person name="Mayer K.F.X."/>
            <person name="Van de Peer Y."/>
            <person name="Grigoriev I.V."/>
            <person name="Nordborg M."/>
            <person name="Weigel D."/>
            <person name="Guo Y.-L."/>
        </authorList>
    </citation>
    <scope>NUCLEOTIDE SEQUENCE [LARGE SCALE GENOMIC DNA]</scope>
    <source>
        <strain evidence="2">cv. MN47</strain>
    </source>
</reference>
<name>D7MJH3_ARALL</name>
<dbReference type="HOGENOM" id="CLU_2815890_0_0_1"/>
<gene>
    <name evidence="1" type="ORF">ARALYDRAFT_916312</name>
</gene>
<dbReference type="EMBL" id="GL348719">
    <property type="protein sequence ID" value="EFH47014.1"/>
    <property type="molecule type" value="Genomic_DNA"/>
</dbReference>
<protein>
    <submittedName>
        <fullName evidence="1">Expressed protein</fullName>
    </submittedName>
</protein>
<sequence>MTPPKSPVPRSNRRRSSFLAVKSLSSTPHRYIAGRALTVDVSLEASPLHSTVILVRLICRDDVVDYG</sequence>
<keyword evidence="2" id="KW-1185">Reference proteome</keyword>
<organism evidence="2">
    <name type="scientific">Arabidopsis lyrata subsp. lyrata</name>
    <name type="common">Lyre-leaved rock-cress</name>
    <dbReference type="NCBI Taxonomy" id="81972"/>
    <lineage>
        <taxon>Eukaryota</taxon>
        <taxon>Viridiplantae</taxon>
        <taxon>Streptophyta</taxon>
        <taxon>Embryophyta</taxon>
        <taxon>Tracheophyta</taxon>
        <taxon>Spermatophyta</taxon>
        <taxon>Magnoliopsida</taxon>
        <taxon>eudicotyledons</taxon>
        <taxon>Gunneridae</taxon>
        <taxon>Pentapetalae</taxon>
        <taxon>rosids</taxon>
        <taxon>malvids</taxon>
        <taxon>Brassicales</taxon>
        <taxon>Brassicaceae</taxon>
        <taxon>Camelineae</taxon>
        <taxon>Arabidopsis</taxon>
    </lineage>
</organism>
<accession>D7MJH3</accession>
<evidence type="ECO:0000313" key="2">
    <source>
        <dbReference type="Proteomes" id="UP000008694"/>
    </source>
</evidence>
<evidence type="ECO:0000313" key="1">
    <source>
        <dbReference type="EMBL" id="EFH47014.1"/>
    </source>
</evidence>
<dbReference type="AlphaFoldDB" id="D7MJH3"/>